<keyword evidence="2" id="KW-1185">Reference proteome</keyword>
<dbReference type="AlphaFoldDB" id="X6LSQ6"/>
<protein>
    <submittedName>
        <fullName evidence="1">Uncharacterized protein</fullName>
    </submittedName>
</protein>
<organism evidence="1 2">
    <name type="scientific">Reticulomyxa filosa</name>
    <dbReference type="NCBI Taxonomy" id="46433"/>
    <lineage>
        <taxon>Eukaryota</taxon>
        <taxon>Sar</taxon>
        <taxon>Rhizaria</taxon>
        <taxon>Retaria</taxon>
        <taxon>Foraminifera</taxon>
        <taxon>Monothalamids</taxon>
        <taxon>Reticulomyxidae</taxon>
        <taxon>Reticulomyxa</taxon>
    </lineage>
</organism>
<accession>X6LSQ6</accession>
<comment type="caution">
    <text evidence="1">The sequence shown here is derived from an EMBL/GenBank/DDBJ whole genome shotgun (WGS) entry which is preliminary data.</text>
</comment>
<sequence>MNDHLVEAYWDMMKTLVRVETLKHIDLLLPDPHLLLLGDIIKQGGTMFSENETENAEMKSETNGKNAHNVEKINNGTHLKYKTSQIPVHSFYVCSTQLKFLKFAVKSLSGEQLLNMLDHLFMYYYYNYDNLDLLSEFAHLSNRNVGKNAKSE</sequence>
<evidence type="ECO:0000313" key="2">
    <source>
        <dbReference type="Proteomes" id="UP000023152"/>
    </source>
</evidence>
<dbReference type="Proteomes" id="UP000023152">
    <property type="component" value="Unassembled WGS sequence"/>
</dbReference>
<reference evidence="1 2" key="1">
    <citation type="journal article" date="2013" name="Curr. Biol.">
        <title>The Genome of the Foraminiferan Reticulomyxa filosa.</title>
        <authorList>
            <person name="Glockner G."/>
            <person name="Hulsmann N."/>
            <person name="Schleicher M."/>
            <person name="Noegel A.A."/>
            <person name="Eichinger L."/>
            <person name="Gallinger C."/>
            <person name="Pawlowski J."/>
            <person name="Sierra R."/>
            <person name="Euteneuer U."/>
            <person name="Pillet L."/>
            <person name="Moustafa A."/>
            <person name="Platzer M."/>
            <person name="Groth M."/>
            <person name="Szafranski K."/>
            <person name="Schliwa M."/>
        </authorList>
    </citation>
    <scope>NUCLEOTIDE SEQUENCE [LARGE SCALE GENOMIC DNA]</scope>
</reference>
<evidence type="ECO:0000313" key="1">
    <source>
        <dbReference type="EMBL" id="ETO03785.1"/>
    </source>
</evidence>
<proteinExistence type="predicted"/>
<name>X6LSQ6_RETFI</name>
<dbReference type="EMBL" id="ASPP01031992">
    <property type="protein sequence ID" value="ETO03785.1"/>
    <property type="molecule type" value="Genomic_DNA"/>
</dbReference>
<feature type="non-terminal residue" evidence="1">
    <location>
        <position position="152"/>
    </location>
</feature>
<gene>
    <name evidence="1" type="ORF">RFI_33617</name>
</gene>